<dbReference type="GO" id="GO:0016887">
    <property type="term" value="F:ATP hydrolysis activity"/>
    <property type="evidence" value="ECO:0007669"/>
    <property type="project" value="InterPro"/>
</dbReference>
<keyword evidence="7" id="KW-1185">Reference proteome</keyword>
<evidence type="ECO:0000313" key="7">
    <source>
        <dbReference type="Proteomes" id="UP000661691"/>
    </source>
</evidence>
<dbReference type="RefSeq" id="WP_191141284.1">
    <property type="nucleotide sequence ID" value="NZ_JACXAH010000002.1"/>
</dbReference>
<keyword evidence="2" id="KW-0547">Nucleotide-binding</keyword>
<organism evidence="6 7">
    <name type="scientific">Polycladospora coralii</name>
    <dbReference type="NCBI Taxonomy" id="2771432"/>
    <lineage>
        <taxon>Bacteria</taxon>
        <taxon>Bacillati</taxon>
        <taxon>Bacillota</taxon>
        <taxon>Bacilli</taxon>
        <taxon>Bacillales</taxon>
        <taxon>Thermoactinomycetaceae</taxon>
        <taxon>Polycladospora</taxon>
    </lineage>
</organism>
<evidence type="ECO:0000256" key="3">
    <source>
        <dbReference type="ARBA" id="ARBA00022840"/>
    </source>
</evidence>
<keyword evidence="4" id="KW-1278">Translocase</keyword>
<dbReference type="Gene3D" id="3.40.50.300">
    <property type="entry name" value="P-loop containing nucleotide triphosphate hydrolases"/>
    <property type="match status" value="1"/>
</dbReference>
<dbReference type="SMART" id="SM00382">
    <property type="entry name" value="AAA"/>
    <property type="match status" value="1"/>
</dbReference>
<comment type="caution">
    <text evidence="6">The sequence shown here is derived from an EMBL/GenBank/DDBJ whole genome shotgun (WGS) entry which is preliminary data.</text>
</comment>
<dbReference type="Pfam" id="PF00005">
    <property type="entry name" value="ABC_tran"/>
    <property type="match status" value="1"/>
</dbReference>
<protein>
    <submittedName>
        <fullName evidence="6">ABC transporter ATP-binding protein</fullName>
    </submittedName>
</protein>
<dbReference type="GO" id="GO:0005524">
    <property type="term" value="F:ATP binding"/>
    <property type="evidence" value="ECO:0007669"/>
    <property type="project" value="UniProtKB-KW"/>
</dbReference>
<dbReference type="CDD" id="cd03214">
    <property type="entry name" value="ABC_Iron-Siderophores_B12_Hemin"/>
    <property type="match status" value="1"/>
</dbReference>
<keyword evidence="3 6" id="KW-0067">ATP-binding</keyword>
<dbReference type="SUPFAM" id="SSF52540">
    <property type="entry name" value="P-loop containing nucleoside triphosphate hydrolases"/>
    <property type="match status" value="1"/>
</dbReference>
<evidence type="ECO:0000259" key="5">
    <source>
        <dbReference type="PROSITE" id="PS50893"/>
    </source>
</evidence>
<dbReference type="InterPro" id="IPR003439">
    <property type="entry name" value="ABC_transporter-like_ATP-bd"/>
</dbReference>
<keyword evidence="1" id="KW-0813">Transport</keyword>
<reference evidence="6" key="1">
    <citation type="submission" date="2020-09" db="EMBL/GenBank/DDBJ databases">
        <title>A novel bacterium of genus Hazenella, isolated from South China Sea.</title>
        <authorList>
            <person name="Huang H."/>
            <person name="Mo K."/>
            <person name="Hu Y."/>
        </authorList>
    </citation>
    <scope>NUCLEOTIDE SEQUENCE</scope>
    <source>
        <strain evidence="6">IB182357</strain>
    </source>
</reference>
<dbReference type="InterPro" id="IPR027417">
    <property type="entry name" value="P-loop_NTPase"/>
</dbReference>
<dbReference type="Proteomes" id="UP000661691">
    <property type="component" value="Unassembled WGS sequence"/>
</dbReference>
<dbReference type="PROSITE" id="PS50893">
    <property type="entry name" value="ABC_TRANSPORTER_2"/>
    <property type="match status" value="1"/>
</dbReference>
<dbReference type="InterPro" id="IPR017871">
    <property type="entry name" value="ABC_transporter-like_CS"/>
</dbReference>
<gene>
    <name evidence="6" type="ORF">IC620_00310</name>
</gene>
<evidence type="ECO:0000313" key="6">
    <source>
        <dbReference type="EMBL" id="MBD1370802.1"/>
    </source>
</evidence>
<dbReference type="FunFam" id="3.40.50.300:FF:000134">
    <property type="entry name" value="Iron-enterobactin ABC transporter ATP-binding protein"/>
    <property type="match status" value="1"/>
</dbReference>
<feature type="domain" description="ABC transporter" evidence="5">
    <location>
        <begin position="2"/>
        <end position="238"/>
    </location>
</feature>
<evidence type="ECO:0000256" key="1">
    <source>
        <dbReference type="ARBA" id="ARBA00022448"/>
    </source>
</evidence>
<proteinExistence type="predicted"/>
<dbReference type="PANTHER" id="PTHR42794:SF1">
    <property type="entry name" value="HEMIN IMPORT ATP-BINDING PROTEIN HMUV"/>
    <property type="match status" value="1"/>
</dbReference>
<dbReference type="InterPro" id="IPR003593">
    <property type="entry name" value="AAA+_ATPase"/>
</dbReference>
<dbReference type="PANTHER" id="PTHR42794">
    <property type="entry name" value="HEMIN IMPORT ATP-BINDING PROTEIN HMUV"/>
    <property type="match status" value="1"/>
</dbReference>
<evidence type="ECO:0000256" key="4">
    <source>
        <dbReference type="ARBA" id="ARBA00022967"/>
    </source>
</evidence>
<evidence type="ECO:0000256" key="2">
    <source>
        <dbReference type="ARBA" id="ARBA00022741"/>
    </source>
</evidence>
<dbReference type="AlphaFoldDB" id="A0A926RT32"/>
<sequence length="260" mass="29169">MLVAKDLQKSYDHSPVIKNVNLSIDVGKSIAIIGPNGSGKSTLLKLLIGEERLDRGMISFLGEPLTRFSHKERAKYIGVLPQTGLPEILFTVSEIVEMGRYPLQGNKLWLSADDKNRVADMMDELELTAFTHRFLTEMSGGERQRVALAKTMVQEPKLIVLDEPTTYLDLQYQLSILDKLHQWKNQRNTTLLMVLHDINLAALYCDEIIMLKKGEIYQQGSPNDVIQTDHIKAVYGIEPLIIAHPTKGVPQIFLNGYAGG</sequence>
<name>A0A926RT32_9BACL</name>
<dbReference type="PROSITE" id="PS00211">
    <property type="entry name" value="ABC_TRANSPORTER_1"/>
    <property type="match status" value="1"/>
</dbReference>
<dbReference type="EMBL" id="JACXAH010000002">
    <property type="protein sequence ID" value="MBD1370802.1"/>
    <property type="molecule type" value="Genomic_DNA"/>
</dbReference>
<accession>A0A926RT32</accession>